<dbReference type="GO" id="GO:0005637">
    <property type="term" value="C:nuclear inner membrane"/>
    <property type="evidence" value="ECO:0007669"/>
    <property type="project" value="TreeGrafter"/>
</dbReference>
<evidence type="ECO:0000256" key="6">
    <source>
        <dbReference type="ARBA" id="ARBA00022989"/>
    </source>
</evidence>
<feature type="non-terminal residue" evidence="9">
    <location>
        <position position="1"/>
    </location>
</feature>
<dbReference type="GO" id="GO:0000030">
    <property type="term" value="F:mannosyltransferase activity"/>
    <property type="evidence" value="ECO:0007669"/>
    <property type="project" value="TreeGrafter"/>
</dbReference>
<comment type="caution">
    <text evidence="9">The sequence shown here is derived from an EMBL/GenBank/DDBJ whole genome shotgun (WGS) entry which is preliminary data.</text>
</comment>
<dbReference type="EMBL" id="WNYA01029845">
    <property type="protein sequence ID" value="KAG8537484.1"/>
    <property type="molecule type" value="Genomic_DNA"/>
</dbReference>
<dbReference type="Proteomes" id="UP000824782">
    <property type="component" value="Unassembled WGS sequence"/>
</dbReference>
<feature type="transmembrane region" description="Helical" evidence="8">
    <location>
        <begin position="7"/>
        <end position="29"/>
    </location>
</feature>
<sequence>GPSTWSMLCYVVGALMALCLGLVTSHYVATLHENDLWFSSIKEVEREISFRTECGLYYSYYKQLLHAPSITQGKAILSLLNFWILNLWY</sequence>
<evidence type="ECO:0000313" key="9">
    <source>
        <dbReference type="EMBL" id="KAG8537484.1"/>
    </source>
</evidence>
<dbReference type="InterPro" id="IPR018732">
    <property type="entry name" value="Dpy-19/Dpy-19-like"/>
</dbReference>
<comment type="subcellular location">
    <subcellularLocation>
        <location evidence="1">Membrane</location>
        <topology evidence="1">Multi-pass membrane protein</topology>
    </subcellularLocation>
</comment>
<proteinExistence type="inferred from homology"/>
<keyword evidence="10" id="KW-1185">Reference proteome</keyword>
<reference evidence="9" key="1">
    <citation type="thesis" date="2020" institute="ProQuest LLC" country="789 East Eisenhower Parkway, Ann Arbor, MI, USA">
        <title>Comparative Genomics and Chromosome Evolution.</title>
        <authorList>
            <person name="Mudd A.B."/>
        </authorList>
    </citation>
    <scope>NUCLEOTIDE SEQUENCE</scope>
    <source>
        <strain evidence="9">237g6f4</strain>
        <tissue evidence="9">Blood</tissue>
    </source>
</reference>
<comment type="similarity">
    <text evidence="2">Belongs to the dpy-19 family.</text>
</comment>
<keyword evidence="4" id="KW-0808">Transferase</keyword>
<name>A0AAV6YJ36_ENGPU</name>
<dbReference type="Pfam" id="PF10034">
    <property type="entry name" value="Dpy19"/>
    <property type="match status" value="1"/>
</dbReference>
<evidence type="ECO:0000256" key="7">
    <source>
        <dbReference type="ARBA" id="ARBA00023136"/>
    </source>
</evidence>
<keyword evidence="7 8" id="KW-0472">Membrane</keyword>
<keyword evidence="5 8" id="KW-0812">Transmembrane</keyword>
<evidence type="ECO:0000256" key="3">
    <source>
        <dbReference type="ARBA" id="ARBA00022676"/>
    </source>
</evidence>
<evidence type="ECO:0000313" key="10">
    <source>
        <dbReference type="Proteomes" id="UP000824782"/>
    </source>
</evidence>
<dbReference type="AlphaFoldDB" id="A0AAV6YJ36"/>
<keyword evidence="6 8" id="KW-1133">Transmembrane helix</keyword>
<evidence type="ECO:0000256" key="1">
    <source>
        <dbReference type="ARBA" id="ARBA00004141"/>
    </source>
</evidence>
<gene>
    <name evidence="9" type="ORF">GDO81_024465</name>
</gene>
<dbReference type="PANTHER" id="PTHR31488">
    <property type="entry name" value="DPY-19-LIKE 1, LIKE (H. SAPIENS)"/>
    <property type="match status" value="1"/>
</dbReference>
<dbReference type="PANTHER" id="PTHR31488:SF4">
    <property type="entry name" value="C-MANNOSYLTRANSFERASE DPY19L3-RELATED"/>
    <property type="match status" value="1"/>
</dbReference>
<protein>
    <submittedName>
        <fullName evidence="9">Uncharacterized protein</fullName>
    </submittedName>
</protein>
<evidence type="ECO:0000256" key="4">
    <source>
        <dbReference type="ARBA" id="ARBA00022679"/>
    </source>
</evidence>
<evidence type="ECO:0000256" key="8">
    <source>
        <dbReference type="SAM" id="Phobius"/>
    </source>
</evidence>
<organism evidence="9 10">
    <name type="scientific">Engystomops pustulosus</name>
    <name type="common">Tungara frog</name>
    <name type="synonym">Physalaemus pustulosus</name>
    <dbReference type="NCBI Taxonomy" id="76066"/>
    <lineage>
        <taxon>Eukaryota</taxon>
        <taxon>Metazoa</taxon>
        <taxon>Chordata</taxon>
        <taxon>Craniata</taxon>
        <taxon>Vertebrata</taxon>
        <taxon>Euteleostomi</taxon>
        <taxon>Amphibia</taxon>
        <taxon>Batrachia</taxon>
        <taxon>Anura</taxon>
        <taxon>Neobatrachia</taxon>
        <taxon>Hyloidea</taxon>
        <taxon>Leptodactylidae</taxon>
        <taxon>Leiuperinae</taxon>
        <taxon>Engystomops</taxon>
    </lineage>
</organism>
<evidence type="ECO:0000256" key="5">
    <source>
        <dbReference type="ARBA" id="ARBA00022692"/>
    </source>
</evidence>
<keyword evidence="3" id="KW-0328">Glycosyltransferase</keyword>
<evidence type="ECO:0000256" key="2">
    <source>
        <dbReference type="ARBA" id="ARBA00008744"/>
    </source>
</evidence>
<accession>A0AAV6YJ36</accession>